<dbReference type="AlphaFoldDB" id="A0A9K3I4W1"/>
<keyword evidence="1" id="KW-0812">Transmembrane</keyword>
<feature type="transmembrane region" description="Helical" evidence="1">
    <location>
        <begin position="37"/>
        <end position="57"/>
    </location>
</feature>
<proteinExistence type="predicted"/>
<name>A0A9K3I4W1_HELAN</name>
<dbReference type="Gramene" id="mRNA:HanXRQr2_Chr09g0383651">
    <property type="protein sequence ID" value="mRNA:HanXRQr2_Chr09g0383651"/>
    <property type="gene ID" value="HanXRQr2_Chr09g0383651"/>
</dbReference>
<organism evidence="2 3">
    <name type="scientific">Helianthus annuus</name>
    <name type="common">Common sunflower</name>
    <dbReference type="NCBI Taxonomy" id="4232"/>
    <lineage>
        <taxon>Eukaryota</taxon>
        <taxon>Viridiplantae</taxon>
        <taxon>Streptophyta</taxon>
        <taxon>Embryophyta</taxon>
        <taxon>Tracheophyta</taxon>
        <taxon>Spermatophyta</taxon>
        <taxon>Magnoliopsida</taxon>
        <taxon>eudicotyledons</taxon>
        <taxon>Gunneridae</taxon>
        <taxon>Pentapetalae</taxon>
        <taxon>asterids</taxon>
        <taxon>campanulids</taxon>
        <taxon>Asterales</taxon>
        <taxon>Asteraceae</taxon>
        <taxon>Asteroideae</taxon>
        <taxon>Heliantheae alliance</taxon>
        <taxon>Heliantheae</taxon>
        <taxon>Helianthus</taxon>
    </lineage>
</organism>
<evidence type="ECO:0000313" key="3">
    <source>
        <dbReference type="Proteomes" id="UP000215914"/>
    </source>
</evidence>
<keyword evidence="1" id="KW-0472">Membrane</keyword>
<reference evidence="2" key="1">
    <citation type="journal article" date="2017" name="Nature">
        <title>The sunflower genome provides insights into oil metabolism, flowering and Asterid evolution.</title>
        <authorList>
            <person name="Badouin H."/>
            <person name="Gouzy J."/>
            <person name="Grassa C.J."/>
            <person name="Murat F."/>
            <person name="Staton S.E."/>
            <person name="Cottret L."/>
            <person name="Lelandais-Briere C."/>
            <person name="Owens G.L."/>
            <person name="Carrere S."/>
            <person name="Mayjonade B."/>
            <person name="Legrand L."/>
            <person name="Gill N."/>
            <person name="Kane N.C."/>
            <person name="Bowers J.E."/>
            <person name="Hubner S."/>
            <person name="Bellec A."/>
            <person name="Berard A."/>
            <person name="Berges H."/>
            <person name="Blanchet N."/>
            <person name="Boniface M.C."/>
            <person name="Brunel D."/>
            <person name="Catrice O."/>
            <person name="Chaidir N."/>
            <person name="Claudel C."/>
            <person name="Donnadieu C."/>
            <person name="Faraut T."/>
            <person name="Fievet G."/>
            <person name="Helmstetter N."/>
            <person name="King M."/>
            <person name="Knapp S.J."/>
            <person name="Lai Z."/>
            <person name="Le Paslier M.C."/>
            <person name="Lippi Y."/>
            <person name="Lorenzon L."/>
            <person name="Mandel J.R."/>
            <person name="Marage G."/>
            <person name="Marchand G."/>
            <person name="Marquand E."/>
            <person name="Bret-Mestries E."/>
            <person name="Morien E."/>
            <person name="Nambeesan S."/>
            <person name="Nguyen T."/>
            <person name="Pegot-Espagnet P."/>
            <person name="Pouilly N."/>
            <person name="Raftis F."/>
            <person name="Sallet E."/>
            <person name="Schiex T."/>
            <person name="Thomas J."/>
            <person name="Vandecasteele C."/>
            <person name="Vares D."/>
            <person name="Vear F."/>
            <person name="Vautrin S."/>
            <person name="Crespi M."/>
            <person name="Mangin B."/>
            <person name="Burke J.M."/>
            <person name="Salse J."/>
            <person name="Munos S."/>
            <person name="Vincourt P."/>
            <person name="Rieseberg L.H."/>
            <person name="Langlade N.B."/>
        </authorList>
    </citation>
    <scope>NUCLEOTIDE SEQUENCE</scope>
    <source>
        <tissue evidence="2">Leaves</tissue>
    </source>
</reference>
<accession>A0A9K3I4W1</accession>
<keyword evidence="3" id="KW-1185">Reference proteome</keyword>
<evidence type="ECO:0000313" key="2">
    <source>
        <dbReference type="EMBL" id="KAF5790473.1"/>
    </source>
</evidence>
<dbReference type="EMBL" id="MNCJ02000324">
    <property type="protein sequence ID" value="KAF5790473.1"/>
    <property type="molecule type" value="Genomic_DNA"/>
</dbReference>
<reference evidence="2" key="2">
    <citation type="submission" date="2020-06" db="EMBL/GenBank/DDBJ databases">
        <title>Helianthus annuus Genome sequencing and assembly Release 2.</title>
        <authorList>
            <person name="Gouzy J."/>
            <person name="Langlade N."/>
            <person name="Munos S."/>
        </authorList>
    </citation>
    <scope>NUCLEOTIDE SEQUENCE</scope>
    <source>
        <tissue evidence="2">Leaves</tissue>
    </source>
</reference>
<sequence>MPQIFKFIGKDLSYEQVNIGTLIFHGRGYSRQSITSISALGISFFATVVVAIGGSIFDYDLGVSGLLGLKQVRGIHGLL</sequence>
<keyword evidence="1" id="KW-1133">Transmembrane helix</keyword>
<dbReference type="Proteomes" id="UP000215914">
    <property type="component" value="Unassembled WGS sequence"/>
</dbReference>
<comment type="caution">
    <text evidence="2">The sequence shown here is derived from an EMBL/GenBank/DDBJ whole genome shotgun (WGS) entry which is preliminary data.</text>
</comment>
<protein>
    <submittedName>
        <fullName evidence="2">Uncharacterized protein</fullName>
    </submittedName>
</protein>
<evidence type="ECO:0000256" key="1">
    <source>
        <dbReference type="SAM" id="Phobius"/>
    </source>
</evidence>
<gene>
    <name evidence="2" type="ORF">HanXRQr2_Chr09g0383651</name>
</gene>